<keyword evidence="8" id="KW-1185">Reference proteome</keyword>
<evidence type="ECO:0000256" key="4">
    <source>
        <dbReference type="RuleBase" id="RU365006"/>
    </source>
</evidence>
<proteinExistence type="inferred from homology"/>
<dbReference type="Gene3D" id="3.60.15.10">
    <property type="entry name" value="Ribonuclease Z/Hydroxyacylglutathione hydrolase-like"/>
    <property type="match status" value="1"/>
</dbReference>
<dbReference type="Proteomes" id="UP001220961">
    <property type="component" value="Chromosome 3"/>
</dbReference>
<sequence>MLEFTPLSGPYVDGPGGASSTECTKALAYLVEIDQVRILLDCGAPEDFVFPPSLVKSDAERGLHGSLPEILQRIGSTIDVVLLFHAELSHLGLYAYAYAHFGLQCPVYATLPVQTMGRLQMLEVVRSWHAEANVRSSPVQCFLPTEAQVDEAFDAIRTLRYMQPTPLDGKCAGLVLTAYNAGHSLGGTVWKLRSPSVGTVVMALDWNHHRERHLDGTALLSVGAAAPLAHAIGQPDILITDMERGLYTNARRKDRDAALLEQIHKTLTSGHSVLIPVDSAARMLEILVLLDQHWAFAYQHQRFPLCLVSHTGQEVLERARTFMEWMTREWAIQLLDVPEKGRGRKKQAVTKSPLDFVGLRHFASVEALHQALAPSQVKVVLATPPALSHGLSRQLLPEFLNDPDSLLVLTGRGDPDTLVRTLWERWNATQTDTTAWRTGHVGTPTTPGGQLSYELRRRVPLAGDELRAYMEAHQATEKPAARAAPQREADEGLSDSDASSDEDDAAEPSAIADDAPAPAPLDMSFDIFLQGHASRNEGLHYRMFPFIERKRKVDGYGESIDTARWLSRRRRLEAEQEEQLDPSRAKPAPKKEAPVEVPSKYTSETLSVAVRCRVLYIDLQGLSDGRALTTLVPQLQPRRLIMVNGDAPTRAELGATLGSHELYMPTTGATITVGGLSDSYSVRLGDALMGGLNWHRMEDYNVVHLHVTPDFAGDADTPTLVPCHDATTLRAAQAPSTLYIGDLRLSALKAYLARQHRIRADFAGEGVLVCSDRGQRHVTVTKQGTGRIVVEGNLTPSLARVRQSIYQLVAQVHHGLETLAAPAKNLCPDCTPVGAPARLQAYHHNGNHSYYEFSKHGDGYPLLTKKDKPSQKFQFMDCKPVSDKYKSTNKYTHYGQLRSVEHPNKCVTSGFYVTKGDHGALKYVPEKDMPITLEPCASEDNELYARQWMSYEPIDGCAPYISFGGYANAPGLTDVGLNKDFNSLTFKKYKNGKPLDSLRLSDTDVPYKCDA</sequence>
<dbReference type="GO" id="GO:0003723">
    <property type="term" value="F:RNA binding"/>
    <property type="evidence" value="ECO:0007669"/>
    <property type="project" value="UniProtKB-KW"/>
</dbReference>
<dbReference type="InterPro" id="IPR036866">
    <property type="entry name" value="RibonucZ/Hydroxyglut_hydro"/>
</dbReference>
<keyword evidence="3 4" id="KW-0539">Nucleus</keyword>
<organism evidence="7 8">
    <name type="scientific">Malassezia caprae</name>
    <dbReference type="NCBI Taxonomy" id="1381934"/>
    <lineage>
        <taxon>Eukaryota</taxon>
        <taxon>Fungi</taxon>
        <taxon>Dikarya</taxon>
        <taxon>Basidiomycota</taxon>
        <taxon>Ustilaginomycotina</taxon>
        <taxon>Malasseziomycetes</taxon>
        <taxon>Malasseziales</taxon>
        <taxon>Malasseziaceae</taxon>
        <taxon>Malassezia</taxon>
    </lineage>
</organism>
<evidence type="ECO:0000313" key="7">
    <source>
        <dbReference type="EMBL" id="WFD19212.1"/>
    </source>
</evidence>
<protein>
    <recommendedName>
        <fullName evidence="4">Cleavage and polyadenylation specificity factor subunit 2</fullName>
    </recommendedName>
    <alternativeName>
        <fullName evidence="4">Cleavage and polyadenylation specificity factor 100 kDa subunit</fullName>
    </alternativeName>
</protein>
<dbReference type="CDD" id="cd16293">
    <property type="entry name" value="CPSF2-like_MBL-fold"/>
    <property type="match status" value="1"/>
</dbReference>
<feature type="domain" description="Beta-Casp" evidence="6">
    <location>
        <begin position="283"/>
        <end position="422"/>
    </location>
</feature>
<keyword evidence="4" id="KW-0694">RNA-binding</keyword>
<evidence type="ECO:0000256" key="2">
    <source>
        <dbReference type="ARBA" id="ARBA00022664"/>
    </source>
</evidence>
<dbReference type="Pfam" id="PF13299">
    <property type="entry name" value="CPSF100_C"/>
    <property type="match status" value="1"/>
</dbReference>
<keyword evidence="2 4" id="KW-0507">mRNA processing</keyword>
<dbReference type="GO" id="GO:0006398">
    <property type="term" value="P:mRNA 3'-end processing by stem-loop binding and cleavage"/>
    <property type="evidence" value="ECO:0007669"/>
    <property type="project" value="InterPro"/>
</dbReference>
<accession>A0AAF0E484</accession>
<evidence type="ECO:0000259" key="6">
    <source>
        <dbReference type="SMART" id="SM01027"/>
    </source>
</evidence>
<dbReference type="PANTHER" id="PTHR45922:SF1">
    <property type="entry name" value="CLEAVAGE AND POLYADENYLATION SPECIFICITY FACTOR SUBUNIT 2"/>
    <property type="match status" value="1"/>
</dbReference>
<feature type="compositionally biased region" description="Basic and acidic residues" evidence="5">
    <location>
        <begin position="581"/>
        <end position="594"/>
    </location>
</feature>
<dbReference type="InterPro" id="IPR027075">
    <property type="entry name" value="CPSF2"/>
</dbReference>
<feature type="region of interest" description="Disordered" evidence="5">
    <location>
        <begin position="575"/>
        <end position="597"/>
    </location>
</feature>
<feature type="compositionally biased region" description="Low complexity" evidence="5">
    <location>
        <begin position="507"/>
        <end position="517"/>
    </location>
</feature>
<dbReference type="PANTHER" id="PTHR45922">
    <property type="entry name" value="CLEAVAGE AND POLYADENYLATION SPECIFICITY FACTOR SUBUNIT 2"/>
    <property type="match status" value="1"/>
</dbReference>
<dbReference type="GO" id="GO:0005847">
    <property type="term" value="C:mRNA cleavage and polyadenylation specificity factor complex"/>
    <property type="evidence" value="ECO:0007669"/>
    <property type="project" value="InterPro"/>
</dbReference>
<dbReference type="Pfam" id="PF16661">
    <property type="entry name" value="Lactamase_B_6"/>
    <property type="match status" value="1"/>
</dbReference>
<dbReference type="InterPro" id="IPR035639">
    <property type="entry name" value="CPSF2_MBL"/>
</dbReference>
<dbReference type="EMBL" id="CP119910">
    <property type="protein sequence ID" value="WFD19212.1"/>
    <property type="molecule type" value="Genomic_DNA"/>
</dbReference>
<evidence type="ECO:0000256" key="1">
    <source>
        <dbReference type="ARBA" id="ARBA00004123"/>
    </source>
</evidence>
<feature type="region of interest" description="Disordered" evidence="5">
    <location>
        <begin position="473"/>
        <end position="517"/>
    </location>
</feature>
<evidence type="ECO:0000313" key="8">
    <source>
        <dbReference type="Proteomes" id="UP001220961"/>
    </source>
</evidence>
<dbReference type="InterPro" id="IPR025069">
    <property type="entry name" value="Cpsf2_C"/>
</dbReference>
<feature type="compositionally biased region" description="Basic and acidic residues" evidence="5">
    <location>
        <begin position="473"/>
        <end position="490"/>
    </location>
</feature>
<reference evidence="7" key="1">
    <citation type="submission" date="2023-03" db="EMBL/GenBank/DDBJ databases">
        <title>Mating type loci evolution in Malassezia.</title>
        <authorList>
            <person name="Coelho M.A."/>
        </authorList>
    </citation>
    <scope>NUCLEOTIDE SEQUENCE</scope>
    <source>
        <strain evidence="7">CBS 10434</strain>
    </source>
</reference>
<comment type="similarity">
    <text evidence="4">Belongs to the metallo-beta-lactamase superfamily. RNA-metabolizing metallo-beta-lactamase-like family. CPSF2/YSH1 subfamily.</text>
</comment>
<dbReference type="InterPro" id="IPR022712">
    <property type="entry name" value="Beta_Casp"/>
</dbReference>
<dbReference type="AlphaFoldDB" id="A0AAF0E484"/>
<feature type="compositionally biased region" description="Acidic residues" evidence="5">
    <location>
        <begin position="491"/>
        <end position="506"/>
    </location>
</feature>
<dbReference type="InterPro" id="IPR001279">
    <property type="entry name" value="Metallo-B-lactamas"/>
</dbReference>
<evidence type="ECO:0000256" key="5">
    <source>
        <dbReference type="SAM" id="MobiDB-lite"/>
    </source>
</evidence>
<dbReference type="SUPFAM" id="SSF56281">
    <property type="entry name" value="Metallo-hydrolase/oxidoreductase"/>
    <property type="match status" value="1"/>
</dbReference>
<dbReference type="SMART" id="SM01027">
    <property type="entry name" value="Beta-Casp"/>
    <property type="match status" value="1"/>
</dbReference>
<evidence type="ECO:0000256" key="3">
    <source>
        <dbReference type="ARBA" id="ARBA00023242"/>
    </source>
</evidence>
<comment type="subcellular location">
    <subcellularLocation>
        <location evidence="1 4">Nucleus</location>
    </subcellularLocation>
</comment>
<dbReference type="Pfam" id="PF10996">
    <property type="entry name" value="Beta-Casp"/>
    <property type="match status" value="1"/>
</dbReference>
<gene>
    <name evidence="7" type="ORF">MCAP1_001435</name>
</gene>
<name>A0AAF0E484_9BASI</name>